<dbReference type="InterPro" id="IPR006566">
    <property type="entry name" value="FBD"/>
</dbReference>
<feature type="region of interest" description="Disordered" evidence="1">
    <location>
        <begin position="1"/>
        <end position="32"/>
    </location>
</feature>
<dbReference type="EMBL" id="CM003529">
    <property type="protein sequence ID" value="RCV10354.1"/>
    <property type="molecule type" value="Genomic_DNA"/>
</dbReference>
<dbReference type="PANTHER" id="PTHR32141">
    <property type="match status" value="1"/>
</dbReference>
<evidence type="ECO:0000256" key="1">
    <source>
        <dbReference type="SAM" id="MobiDB-lite"/>
    </source>
</evidence>
<protein>
    <recommendedName>
        <fullName evidence="2">F-box domain-containing protein</fullName>
    </recommendedName>
</protein>
<organism evidence="3">
    <name type="scientific">Setaria italica</name>
    <name type="common">Foxtail millet</name>
    <name type="synonym">Panicum italicum</name>
    <dbReference type="NCBI Taxonomy" id="4555"/>
    <lineage>
        <taxon>Eukaryota</taxon>
        <taxon>Viridiplantae</taxon>
        <taxon>Streptophyta</taxon>
        <taxon>Embryophyta</taxon>
        <taxon>Tracheophyta</taxon>
        <taxon>Spermatophyta</taxon>
        <taxon>Magnoliopsida</taxon>
        <taxon>Liliopsida</taxon>
        <taxon>Poales</taxon>
        <taxon>Poaceae</taxon>
        <taxon>PACMAD clade</taxon>
        <taxon>Panicoideae</taxon>
        <taxon>Panicodae</taxon>
        <taxon>Paniceae</taxon>
        <taxon>Cenchrinae</taxon>
        <taxon>Setaria</taxon>
    </lineage>
</organism>
<dbReference type="InterPro" id="IPR055411">
    <property type="entry name" value="LRR_FXL15/At3g58940/PEG3-like"/>
</dbReference>
<dbReference type="PANTHER" id="PTHR32141:SF34">
    <property type="entry name" value="OS12G0558366 PROTEIN"/>
    <property type="match status" value="1"/>
</dbReference>
<dbReference type="EMBL" id="CM003529">
    <property type="protein sequence ID" value="RCV10355.1"/>
    <property type="molecule type" value="Genomic_DNA"/>
</dbReference>
<feature type="domain" description="F-box" evidence="2">
    <location>
        <begin position="30"/>
        <end position="81"/>
    </location>
</feature>
<dbReference type="OrthoDB" id="674834at2759"/>
<dbReference type="InterPro" id="IPR001810">
    <property type="entry name" value="F-box_dom"/>
</dbReference>
<reference evidence="3" key="1">
    <citation type="journal article" date="2012" name="Nat. Biotechnol.">
        <title>Reference genome sequence of the model plant Setaria.</title>
        <authorList>
            <person name="Bennetzen J.L."/>
            <person name="Schmutz J."/>
            <person name="Wang H."/>
            <person name="Percifield R."/>
            <person name="Hawkins J."/>
            <person name="Pontaroli A.C."/>
            <person name="Estep M."/>
            <person name="Feng L."/>
            <person name="Vaughn J.N."/>
            <person name="Grimwood J."/>
            <person name="Jenkins J."/>
            <person name="Barry K."/>
            <person name="Lindquist E."/>
            <person name="Hellsten U."/>
            <person name="Deshpande S."/>
            <person name="Wang X."/>
            <person name="Wu X."/>
            <person name="Mitros T."/>
            <person name="Triplett J."/>
            <person name="Yang X."/>
            <person name="Ye C.Y."/>
            <person name="Mauro-Herrera M."/>
            <person name="Wang L."/>
            <person name="Li P."/>
            <person name="Sharma M."/>
            <person name="Sharma R."/>
            <person name="Ronald P.C."/>
            <person name="Panaud O."/>
            <person name="Kellogg E.A."/>
            <person name="Brutnell T.P."/>
            <person name="Doust A.N."/>
            <person name="Tuskan G.A."/>
            <person name="Rokhsar D."/>
            <person name="Devos K.M."/>
        </authorList>
    </citation>
    <scope>NUCLEOTIDE SEQUENCE [LARGE SCALE GENOMIC DNA]</scope>
    <source>
        <strain evidence="3">Yugu1</strain>
    </source>
</reference>
<dbReference type="InterPro" id="IPR053781">
    <property type="entry name" value="F-box_AtFBL13-like"/>
</dbReference>
<dbReference type="SUPFAM" id="SSF81383">
    <property type="entry name" value="F-box domain"/>
    <property type="match status" value="1"/>
</dbReference>
<dbReference type="InterPro" id="IPR036047">
    <property type="entry name" value="F-box-like_dom_sf"/>
</dbReference>
<name>A0A368PX92_SETIT</name>
<accession>A0A368PX92</accession>
<dbReference type="InterPro" id="IPR055302">
    <property type="entry name" value="F-box_dom-containing"/>
</dbReference>
<dbReference type="KEGG" id="sita:101758993"/>
<dbReference type="Pfam" id="PF08387">
    <property type="entry name" value="FBD"/>
    <property type="match status" value="1"/>
</dbReference>
<evidence type="ECO:0000313" key="3">
    <source>
        <dbReference type="EMBL" id="RCV10355.1"/>
    </source>
</evidence>
<sequence>MAEEDAASKRRRLGQEVPSGGGVGEDGGDPDLIGRLPDEVLGSIITLLPTTDGARTQILSRRWRPLWRAAPLNLEADFGSLTLLESERVASQLCKLLSAHEAPVRRFSLKCNGRYGLSQPIAPLLQSHRLQDIQEFELYVRGDLPPSLLSLSPAALRVLHICSRPESPLWTTSTLSFPSLRELTLVDVDVSESALHGVLSRCPVLETLLLDNIRARRVRINSLTLRSVGVSDCGYPWEARLEELMIVDAPLLERLIPRVPSHHLVIRVIHAPRLRTLGYLHDDIPRLQLGTMHFEKMVLVRPSDGMRSVKILGLLSAPNLDFVTGLLKCFPCVEKLHIVSYTQMIFKNDVKCYAPLECLDRHLKKVQIINYEEKRADVNFIKFFVLNARVLESMKFVVCRDKCGAKWIARQHKKLQVNGRASQRAKFDFEADCSRGPSSMVDMKHIHDLAMDPFDRSSCRCHGDALH</sequence>
<dbReference type="SUPFAM" id="SSF52047">
    <property type="entry name" value="RNI-like"/>
    <property type="match status" value="1"/>
</dbReference>
<dbReference type="AlphaFoldDB" id="A0A368PX92"/>
<proteinExistence type="predicted"/>
<reference evidence="3" key="2">
    <citation type="submission" date="2015-07" db="EMBL/GenBank/DDBJ databases">
        <authorList>
            <person name="Noorani M."/>
        </authorList>
    </citation>
    <scope>NUCLEOTIDE SEQUENCE</scope>
    <source>
        <strain evidence="3">Yugu1</strain>
    </source>
</reference>
<dbReference type="Pfam" id="PF24758">
    <property type="entry name" value="LRR_At5g56370"/>
    <property type="match status" value="1"/>
</dbReference>
<dbReference type="CDD" id="cd22160">
    <property type="entry name" value="F-box_AtFBL13-like"/>
    <property type="match status" value="1"/>
</dbReference>
<evidence type="ECO:0000259" key="2">
    <source>
        <dbReference type="PROSITE" id="PS50181"/>
    </source>
</evidence>
<dbReference type="PROSITE" id="PS50181">
    <property type="entry name" value="FBOX"/>
    <property type="match status" value="1"/>
</dbReference>
<gene>
    <name evidence="3" type="ORF">SETIT_2G105500v2</name>
</gene>